<organism evidence="2 3">
    <name type="scientific">Lancefieldella parvula</name>
    <dbReference type="NCBI Taxonomy" id="1382"/>
    <lineage>
        <taxon>Bacteria</taxon>
        <taxon>Bacillati</taxon>
        <taxon>Actinomycetota</taxon>
        <taxon>Coriobacteriia</taxon>
        <taxon>Coriobacteriales</taxon>
        <taxon>Atopobiaceae</taxon>
        <taxon>Lancefieldella</taxon>
    </lineage>
</organism>
<proteinExistence type="predicted"/>
<dbReference type="GO" id="GO:0005524">
    <property type="term" value="F:ATP binding"/>
    <property type="evidence" value="ECO:0007669"/>
    <property type="project" value="UniProtKB-KW"/>
</dbReference>
<reference evidence="2" key="1">
    <citation type="submission" date="2020-04" db="EMBL/GenBank/DDBJ databases">
        <title>Deep metagenomics examines the oral microbiome during advanced dental caries in children, revealing novel taxa and co-occurrences with host molecules.</title>
        <authorList>
            <person name="Baker J.L."/>
            <person name="Morton J.T."/>
            <person name="Dinis M."/>
            <person name="Alvarez R."/>
            <person name="Tran N.C."/>
            <person name="Knight R."/>
            <person name="Edlund A."/>
        </authorList>
    </citation>
    <scope>NUCLEOTIDE SEQUENCE</scope>
    <source>
        <strain evidence="2">JCVI_3_bin.11</strain>
    </source>
</reference>
<evidence type="ECO:0000313" key="3">
    <source>
        <dbReference type="Proteomes" id="UP000787322"/>
    </source>
</evidence>
<dbReference type="InterPro" id="IPR050168">
    <property type="entry name" value="AAA_ATPase_domain"/>
</dbReference>
<dbReference type="GO" id="GO:0016887">
    <property type="term" value="F:ATP hydrolysis activity"/>
    <property type="evidence" value="ECO:0007669"/>
    <property type="project" value="InterPro"/>
</dbReference>
<sequence length="321" mass="36098">MATNDQIKQLVKAHHANDDKAFRSCLLQMAAYEAKRGHATVAREFKVLANQKHEQAKIIKIANNDGLFNVTYPKVHLGDLVVGDGIRSKITRVVKEYRQRGKLADYGYENRRRLLLEGHPGTGKTMTASVIASELGMPLFTVQMDKLITKYMGETSVRLRQIFEAIERNPGVYLFDEFDAIGADRSLDNEVGEMRRILNSFLQFIEEDTSGSIIVAATNNKQMLDAALFRRFDDVLHYEMPTPDQAKQLVDHAVGGFDTNFYASSSLAERMSRLCQAEIVQVCQDAIKESLLEGDEHIDDGRLSSLCDERISLYSADQQAS</sequence>
<name>A0A9D5X8I5_9ACTN</name>
<dbReference type="SUPFAM" id="SSF52540">
    <property type="entry name" value="P-loop containing nucleoside triphosphate hydrolases"/>
    <property type="match status" value="1"/>
</dbReference>
<evidence type="ECO:0000259" key="1">
    <source>
        <dbReference type="SMART" id="SM00382"/>
    </source>
</evidence>
<dbReference type="PANTHER" id="PTHR23077:SF198">
    <property type="entry name" value="ATP-DEPENDENT ZINC METALLOPROTEASE FTSH"/>
    <property type="match status" value="1"/>
</dbReference>
<dbReference type="CDD" id="cd19481">
    <property type="entry name" value="RecA-like_protease"/>
    <property type="match status" value="1"/>
</dbReference>
<dbReference type="InterPro" id="IPR027417">
    <property type="entry name" value="P-loop_NTPase"/>
</dbReference>
<dbReference type="Pfam" id="PF00004">
    <property type="entry name" value="AAA"/>
    <property type="match status" value="1"/>
</dbReference>
<dbReference type="PANTHER" id="PTHR23077">
    <property type="entry name" value="AAA-FAMILY ATPASE"/>
    <property type="match status" value="1"/>
</dbReference>
<dbReference type="SMART" id="SM00382">
    <property type="entry name" value="AAA"/>
    <property type="match status" value="1"/>
</dbReference>
<dbReference type="InterPro" id="IPR003959">
    <property type="entry name" value="ATPase_AAA_core"/>
</dbReference>
<keyword evidence="2" id="KW-0547">Nucleotide-binding</keyword>
<dbReference type="EMBL" id="JABZGU010000077">
    <property type="protein sequence ID" value="MBF4802963.1"/>
    <property type="molecule type" value="Genomic_DNA"/>
</dbReference>
<feature type="domain" description="AAA+ ATPase" evidence="1">
    <location>
        <begin position="110"/>
        <end position="242"/>
    </location>
</feature>
<dbReference type="AlphaFoldDB" id="A0A9D5X8I5"/>
<gene>
    <name evidence="2" type="ORF">HXK24_03965</name>
</gene>
<keyword evidence="2" id="KW-0067">ATP-binding</keyword>
<dbReference type="Proteomes" id="UP000787322">
    <property type="component" value="Unassembled WGS sequence"/>
</dbReference>
<dbReference type="InterPro" id="IPR003593">
    <property type="entry name" value="AAA+_ATPase"/>
</dbReference>
<dbReference type="Gene3D" id="3.40.50.300">
    <property type="entry name" value="P-loop containing nucleotide triphosphate hydrolases"/>
    <property type="match status" value="1"/>
</dbReference>
<accession>A0A9D5X8I5</accession>
<protein>
    <submittedName>
        <fullName evidence="2">ATP-binding protein</fullName>
    </submittedName>
</protein>
<evidence type="ECO:0000313" key="2">
    <source>
        <dbReference type="EMBL" id="MBF4802963.1"/>
    </source>
</evidence>
<comment type="caution">
    <text evidence="2">The sequence shown here is derived from an EMBL/GenBank/DDBJ whole genome shotgun (WGS) entry which is preliminary data.</text>
</comment>